<proteinExistence type="predicted"/>
<evidence type="ECO:0000313" key="3">
    <source>
        <dbReference type="Proteomes" id="UP000034687"/>
    </source>
</evidence>
<keyword evidence="1" id="KW-0812">Transmembrane</keyword>
<feature type="transmembrane region" description="Helical" evidence="1">
    <location>
        <begin position="257"/>
        <end position="278"/>
    </location>
</feature>
<dbReference type="EMBL" id="LBXW01000002">
    <property type="protein sequence ID" value="KKR39747.1"/>
    <property type="molecule type" value="Genomic_DNA"/>
</dbReference>
<feature type="transmembrane region" description="Helical" evidence="1">
    <location>
        <begin position="290"/>
        <end position="308"/>
    </location>
</feature>
<name>A0A0G0TPI1_9BACT</name>
<feature type="transmembrane region" description="Helical" evidence="1">
    <location>
        <begin position="218"/>
        <end position="237"/>
    </location>
</feature>
<dbReference type="Proteomes" id="UP000034687">
    <property type="component" value="Unassembled WGS sequence"/>
</dbReference>
<feature type="transmembrane region" description="Helical" evidence="1">
    <location>
        <begin position="314"/>
        <end position="332"/>
    </location>
</feature>
<evidence type="ECO:0008006" key="4">
    <source>
        <dbReference type="Google" id="ProtNLM"/>
    </source>
</evidence>
<feature type="transmembrane region" description="Helical" evidence="1">
    <location>
        <begin position="339"/>
        <end position="359"/>
    </location>
</feature>
<gene>
    <name evidence="2" type="ORF">UT72_C0002G0001</name>
</gene>
<sequence>MLKKIDFFYIFILITCFWVIVYLKSPHVFSWKFDPNLINLYKRSQDITHEVEGRVHLSDNDVYIATGYLYANGEDPTKYNFQHPPLIKYLFGVSTILTGNPYLVQLLFSAFYIFLTYLLGLKMFKVRKIAVLSTIFLASDPLLRSVTSEALLDLGQATFSLGYLISTLFYPSGLILQGLLLGLFSASKFWSTALLFFFFIYGYKKFVIKEKLNYKNIFYILVIAALTFSLTYFRSFINLGGKFNIVFFQLKILKYMIQHNSAPILGGQILLFLTGYFFKWWDEIKIVKSDIFNLLWPVSFVSGFLVLKEGLRKGLPGIIFLLPIVYFFFTITQVPFTRYFLLVLPYLYISLSYLIWKFFNKNKSKKIFWV</sequence>
<feature type="transmembrane region" description="Helical" evidence="1">
    <location>
        <begin position="102"/>
        <end position="120"/>
    </location>
</feature>
<organism evidence="2 3">
    <name type="scientific">Candidatus Woesebacteria bacterium GW2011_GWB1_40_101</name>
    <dbReference type="NCBI Taxonomy" id="1618575"/>
    <lineage>
        <taxon>Bacteria</taxon>
        <taxon>Candidatus Woeseibacteriota</taxon>
    </lineage>
</organism>
<reference evidence="2 3" key="1">
    <citation type="journal article" date="2015" name="Nature">
        <title>rRNA introns, odd ribosomes, and small enigmatic genomes across a large radiation of phyla.</title>
        <authorList>
            <person name="Brown C.T."/>
            <person name="Hug L.A."/>
            <person name="Thomas B.C."/>
            <person name="Sharon I."/>
            <person name="Castelle C.J."/>
            <person name="Singh A."/>
            <person name="Wilkins M.J."/>
            <person name="Williams K.H."/>
            <person name="Banfield J.F."/>
        </authorList>
    </citation>
    <scope>NUCLEOTIDE SEQUENCE [LARGE SCALE GENOMIC DNA]</scope>
</reference>
<evidence type="ECO:0000313" key="2">
    <source>
        <dbReference type="EMBL" id="KKR39747.1"/>
    </source>
</evidence>
<keyword evidence="1" id="KW-1133">Transmembrane helix</keyword>
<evidence type="ECO:0000256" key="1">
    <source>
        <dbReference type="SAM" id="Phobius"/>
    </source>
</evidence>
<protein>
    <recommendedName>
        <fullName evidence="4">Glycosyltransferase RgtA/B/C/D-like domain-containing protein</fullName>
    </recommendedName>
</protein>
<keyword evidence="1" id="KW-0472">Membrane</keyword>
<feature type="transmembrane region" description="Helical" evidence="1">
    <location>
        <begin position="189"/>
        <end position="206"/>
    </location>
</feature>
<dbReference type="AlphaFoldDB" id="A0A0G0TPI1"/>
<feature type="transmembrane region" description="Helical" evidence="1">
    <location>
        <begin position="7"/>
        <end position="23"/>
    </location>
</feature>
<accession>A0A0G0TPI1</accession>
<comment type="caution">
    <text evidence="2">The sequence shown here is derived from an EMBL/GenBank/DDBJ whole genome shotgun (WGS) entry which is preliminary data.</text>
</comment>